<sequence>MLIGVWCLMHVRFSSKDAYQRKVRSKLRTCEGFRENVSPYCGGKGLLIVAVKKSGVGEVGGLMKVTEKLQQPHSFEGDCGHRHVLCLRAGQDGGALARQIPTRGP</sequence>
<evidence type="ECO:0000313" key="3">
    <source>
        <dbReference type="Proteomes" id="UP000006727"/>
    </source>
</evidence>
<organism evidence="1">
    <name type="scientific">Physcomitrium patens</name>
    <name type="common">Spreading-leaved earth moss</name>
    <name type="synonym">Physcomitrella patens</name>
    <dbReference type="NCBI Taxonomy" id="3218"/>
    <lineage>
        <taxon>Eukaryota</taxon>
        <taxon>Viridiplantae</taxon>
        <taxon>Streptophyta</taxon>
        <taxon>Embryophyta</taxon>
        <taxon>Bryophyta</taxon>
        <taxon>Bryophytina</taxon>
        <taxon>Bryopsida</taxon>
        <taxon>Funariidae</taxon>
        <taxon>Funariales</taxon>
        <taxon>Funariaceae</taxon>
        <taxon>Physcomitrium</taxon>
    </lineage>
</organism>
<dbReference type="EMBL" id="ABEU02000022">
    <property type="protein sequence ID" value="PNR31074.1"/>
    <property type="molecule type" value="Genomic_DNA"/>
</dbReference>
<dbReference type="EnsemblPlants" id="Pp3c22_21057V3.1">
    <property type="protein sequence ID" value="Pp3c22_21057V3.1"/>
    <property type="gene ID" value="Pp3c22_21057"/>
</dbReference>
<keyword evidence="3" id="KW-1185">Reference proteome</keyword>
<gene>
    <name evidence="2" type="primary">LOC112274953</name>
    <name evidence="1" type="ORF">PHYPA_027390</name>
</gene>
<dbReference type="AlphaFoldDB" id="A0A2K1IP70"/>
<evidence type="ECO:0000313" key="1">
    <source>
        <dbReference type="EMBL" id="PNR31074.1"/>
    </source>
</evidence>
<protein>
    <submittedName>
        <fullName evidence="1 2">Uncharacterized protein</fullName>
    </submittedName>
</protein>
<reference evidence="2" key="3">
    <citation type="submission" date="2020-12" db="UniProtKB">
        <authorList>
            <consortium name="EnsemblPlants"/>
        </authorList>
    </citation>
    <scope>IDENTIFICATION</scope>
</reference>
<dbReference type="RefSeq" id="XP_024360604.1">
    <property type="nucleotide sequence ID" value="XM_024504836.2"/>
</dbReference>
<evidence type="ECO:0000313" key="2">
    <source>
        <dbReference type="EnsemblPlants" id="Pp3c22_21057V3.1"/>
    </source>
</evidence>
<reference evidence="1 3" key="1">
    <citation type="journal article" date="2008" name="Science">
        <title>The Physcomitrella genome reveals evolutionary insights into the conquest of land by plants.</title>
        <authorList>
            <person name="Rensing S."/>
            <person name="Lang D."/>
            <person name="Zimmer A."/>
            <person name="Terry A."/>
            <person name="Salamov A."/>
            <person name="Shapiro H."/>
            <person name="Nishiyama T."/>
            <person name="Perroud P.-F."/>
            <person name="Lindquist E."/>
            <person name="Kamisugi Y."/>
            <person name="Tanahashi T."/>
            <person name="Sakakibara K."/>
            <person name="Fujita T."/>
            <person name="Oishi K."/>
            <person name="Shin-I T."/>
            <person name="Kuroki Y."/>
            <person name="Toyoda A."/>
            <person name="Suzuki Y."/>
            <person name="Hashimoto A."/>
            <person name="Yamaguchi K."/>
            <person name="Sugano A."/>
            <person name="Kohara Y."/>
            <person name="Fujiyama A."/>
            <person name="Anterola A."/>
            <person name="Aoki S."/>
            <person name="Ashton N."/>
            <person name="Barbazuk W.B."/>
            <person name="Barker E."/>
            <person name="Bennetzen J."/>
            <person name="Bezanilla M."/>
            <person name="Blankenship R."/>
            <person name="Cho S.H."/>
            <person name="Dutcher S."/>
            <person name="Estelle M."/>
            <person name="Fawcett J.A."/>
            <person name="Gundlach H."/>
            <person name="Hanada K."/>
            <person name="Heyl A."/>
            <person name="Hicks K.A."/>
            <person name="Hugh J."/>
            <person name="Lohr M."/>
            <person name="Mayer K."/>
            <person name="Melkozernov A."/>
            <person name="Murata T."/>
            <person name="Nelson D."/>
            <person name="Pils B."/>
            <person name="Prigge M."/>
            <person name="Reiss B."/>
            <person name="Renner T."/>
            <person name="Rombauts S."/>
            <person name="Rushton P."/>
            <person name="Sanderfoot A."/>
            <person name="Schween G."/>
            <person name="Shiu S.-H."/>
            <person name="Stueber K."/>
            <person name="Theodoulou F.L."/>
            <person name="Tu H."/>
            <person name="Van de Peer Y."/>
            <person name="Verrier P.J."/>
            <person name="Waters E."/>
            <person name="Wood A."/>
            <person name="Yang L."/>
            <person name="Cove D."/>
            <person name="Cuming A."/>
            <person name="Hasebe M."/>
            <person name="Lucas S."/>
            <person name="Mishler D.B."/>
            <person name="Reski R."/>
            <person name="Grigoriev I."/>
            <person name="Quatrano R.S."/>
            <person name="Boore J.L."/>
        </authorList>
    </citation>
    <scope>NUCLEOTIDE SEQUENCE [LARGE SCALE GENOMIC DNA]</scope>
    <source>
        <strain evidence="2 3">cv. Gransden 2004</strain>
    </source>
</reference>
<accession>A0A2K1IP70</accession>
<dbReference type="Gramene" id="Pp3c22_21057V3.1">
    <property type="protein sequence ID" value="Pp3c22_21057V3.1"/>
    <property type="gene ID" value="Pp3c22_21057"/>
</dbReference>
<dbReference type="GeneID" id="112274953"/>
<reference evidence="1 3" key="2">
    <citation type="journal article" date="2018" name="Plant J.">
        <title>The Physcomitrella patens chromosome-scale assembly reveals moss genome structure and evolution.</title>
        <authorList>
            <person name="Lang D."/>
            <person name="Ullrich K.K."/>
            <person name="Murat F."/>
            <person name="Fuchs J."/>
            <person name="Jenkins J."/>
            <person name="Haas F.B."/>
            <person name="Piednoel M."/>
            <person name="Gundlach H."/>
            <person name="Van Bel M."/>
            <person name="Meyberg R."/>
            <person name="Vives C."/>
            <person name="Morata J."/>
            <person name="Symeonidi A."/>
            <person name="Hiss M."/>
            <person name="Muchero W."/>
            <person name="Kamisugi Y."/>
            <person name="Saleh O."/>
            <person name="Blanc G."/>
            <person name="Decker E.L."/>
            <person name="van Gessel N."/>
            <person name="Grimwood J."/>
            <person name="Hayes R.D."/>
            <person name="Graham S.W."/>
            <person name="Gunter L.E."/>
            <person name="McDaniel S.F."/>
            <person name="Hoernstein S.N.W."/>
            <person name="Larsson A."/>
            <person name="Li F.W."/>
            <person name="Perroud P.F."/>
            <person name="Phillips J."/>
            <person name="Ranjan P."/>
            <person name="Rokshar D.S."/>
            <person name="Rothfels C.J."/>
            <person name="Schneider L."/>
            <person name="Shu S."/>
            <person name="Stevenson D.W."/>
            <person name="Thummler F."/>
            <person name="Tillich M."/>
            <person name="Villarreal Aguilar J.C."/>
            <person name="Widiez T."/>
            <person name="Wong G.K."/>
            <person name="Wymore A."/>
            <person name="Zhang Y."/>
            <person name="Zimmer A.D."/>
            <person name="Quatrano R.S."/>
            <person name="Mayer K.F.X."/>
            <person name="Goodstein D."/>
            <person name="Casacuberta J.M."/>
            <person name="Vandepoele K."/>
            <person name="Reski R."/>
            <person name="Cuming A.C."/>
            <person name="Tuskan G.A."/>
            <person name="Maumus F."/>
            <person name="Salse J."/>
            <person name="Schmutz J."/>
            <person name="Rensing S.A."/>
        </authorList>
    </citation>
    <scope>NUCLEOTIDE SEQUENCE [LARGE SCALE GENOMIC DNA]</scope>
    <source>
        <strain evidence="2 3">cv. Gransden 2004</strain>
    </source>
</reference>
<proteinExistence type="predicted"/>
<dbReference type="Proteomes" id="UP000006727">
    <property type="component" value="Chromosome 22"/>
</dbReference>
<name>A0A2K1IP70_PHYPA</name>